<organism evidence="1 2">
    <name type="scientific">Puccinia sorghi</name>
    <dbReference type="NCBI Taxonomy" id="27349"/>
    <lineage>
        <taxon>Eukaryota</taxon>
        <taxon>Fungi</taxon>
        <taxon>Dikarya</taxon>
        <taxon>Basidiomycota</taxon>
        <taxon>Pucciniomycotina</taxon>
        <taxon>Pucciniomycetes</taxon>
        <taxon>Pucciniales</taxon>
        <taxon>Pucciniaceae</taxon>
        <taxon>Puccinia</taxon>
    </lineage>
</organism>
<keyword evidence="2" id="KW-1185">Reference proteome</keyword>
<dbReference type="Proteomes" id="UP000037035">
    <property type="component" value="Unassembled WGS sequence"/>
</dbReference>
<name>A0A0L6UXE1_9BASI</name>
<protein>
    <submittedName>
        <fullName evidence="1">Uncharacterized protein</fullName>
    </submittedName>
</protein>
<evidence type="ECO:0000313" key="1">
    <source>
        <dbReference type="EMBL" id="KNZ53226.1"/>
    </source>
</evidence>
<accession>A0A0L6UXE1</accession>
<dbReference type="EMBL" id="LAVV01008280">
    <property type="protein sequence ID" value="KNZ53226.1"/>
    <property type="molecule type" value="Genomic_DNA"/>
</dbReference>
<comment type="caution">
    <text evidence="1">The sequence shown here is derived from an EMBL/GenBank/DDBJ whole genome shotgun (WGS) entry which is preliminary data.</text>
</comment>
<gene>
    <name evidence="1" type="ORF">VP01_32g7</name>
</gene>
<proteinExistence type="predicted"/>
<dbReference type="AlphaFoldDB" id="A0A0L6UXE1"/>
<evidence type="ECO:0000313" key="2">
    <source>
        <dbReference type="Proteomes" id="UP000037035"/>
    </source>
</evidence>
<reference evidence="1 2" key="1">
    <citation type="submission" date="2015-08" db="EMBL/GenBank/DDBJ databases">
        <title>Next Generation Sequencing and Analysis of the Genome of Puccinia sorghi L Schw, the Causal Agent of Maize Common Rust.</title>
        <authorList>
            <person name="Rochi L."/>
            <person name="Burguener G."/>
            <person name="Darino M."/>
            <person name="Turjanski A."/>
            <person name="Kreff E."/>
            <person name="Dieguez M.J."/>
            <person name="Sacco F."/>
        </authorList>
    </citation>
    <scope>NUCLEOTIDE SEQUENCE [LARGE SCALE GENOMIC DNA]</scope>
    <source>
        <strain evidence="1 2">RO10H11247</strain>
    </source>
</reference>
<sequence>MAGGWPDVTCHVVTIDWSCVTYHPVTVDQYFPSICFVSLCLFLSVLDEINPFTPSVFACWNFHFLLEFWFLTDWSFGRCPCVYVPLGLALAGEFWEIHRPLEVLLMSDTPNGTCTQKVKHITCWCFHSHDKSLHPVVFNSIAGYLVNLHGLNEYEKHSLGFRNDVSLTSRKAKKKGLWSPMISGRHVLLLLPLSSNKAGSTIISVCVWHHHPYRCNNAQDKIIAKFFFGFTSVIMLTRLKTSNPMTLLMKVPALLDLSLVSECDKFVAPWPLVVIKDSLVWSTVTSCSCSSQECFLQLISHLHESTGERPNLTQPKQQVSKVSCLLAFVVFSFWKKVWKGD</sequence>
<dbReference type="VEuPathDB" id="FungiDB:VP01_32g7"/>